<proteinExistence type="predicted"/>
<accession>J9H0W0</accession>
<name>J9H0W0_9ZZZZ</name>
<dbReference type="AlphaFoldDB" id="J9H0W0"/>
<evidence type="ECO:0000313" key="1">
    <source>
        <dbReference type="EMBL" id="EJX06980.1"/>
    </source>
</evidence>
<reference evidence="1" key="1">
    <citation type="journal article" date="2012" name="PLoS ONE">
        <title>Gene sets for utilization of primary and secondary nutrition supplies in the distal gut of endangered iberian lynx.</title>
        <authorList>
            <person name="Alcaide M."/>
            <person name="Messina E."/>
            <person name="Richter M."/>
            <person name="Bargiela R."/>
            <person name="Peplies J."/>
            <person name="Huws S.A."/>
            <person name="Newbold C.J."/>
            <person name="Golyshin P.N."/>
            <person name="Simon M.A."/>
            <person name="Lopez G."/>
            <person name="Yakimov M.M."/>
            <person name="Ferrer M."/>
        </authorList>
    </citation>
    <scope>NUCLEOTIDE SEQUENCE</scope>
</reference>
<sequence>MKKSRLFLFHLLLLLAACAFCRLIISARRKAAAALHPVHRDTLIIRDTLRIDRPVPVREKVVRYVTVK</sequence>
<dbReference type="PROSITE" id="PS51257">
    <property type="entry name" value="PROKAR_LIPOPROTEIN"/>
    <property type="match status" value="1"/>
</dbReference>
<organism evidence="1">
    <name type="scientific">gut metagenome</name>
    <dbReference type="NCBI Taxonomy" id="749906"/>
    <lineage>
        <taxon>unclassified sequences</taxon>
        <taxon>metagenomes</taxon>
        <taxon>organismal metagenomes</taxon>
    </lineage>
</organism>
<dbReference type="EMBL" id="AMCI01001003">
    <property type="protein sequence ID" value="EJX06980.1"/>
    <property type="molecule type" value="Genomic_DNA"/>
</dbReference>
<gene>
    <name evidence="1" type="ORF">EVA_04913</name>
</gene>
<protein>
    <submittedName>
        <fullName evidence="1">Secreted protein</fullName>
    </submittedName>
</protein>
<comment type="caution">
    <text evidence="1">The sequence shown here is derived from an EMBL/GenBank/DDBJ whole genome shotgun (WGS) entry which is preliminary data.</text>
</comment>
<feature type="non-terminal residue" evidence="1">
    <location>
        <position position="68"/>
    </location>
</feature>